<dbReference type="AlphaFoldDB" id="A0A423KPW6"/>
<dbReference type="OrthoDB" id="6987011at2"/>
<reference evidence="2 3" key="1">
    <citation type="submission" date="2016-10" db="EMBL/GenBank/DDBJ databases">
        <title>Comparative genome analysis of multiple Pseudomonas spp. focuses on biocontrol and plant growth promoting traits.</title>
        <authorList>
            <person name="Tao X.-Y."/>
            <person name="Taylor C.G."/>
        </authorList>
    </citation>
    <scope>NUCLEOTIDE SEQUENCE [LARGE SCALE GENOMIC DNA]</scope>
    <source>
        <strain evidence="2 3">39A2</strain>
    </source>
</reference>
<proteinExistence type="predicted"/>
<dbReference type="EMBL" id="MOBP01000004">
    <property type="protein sequence ID" value="RON56601.1"/>
    <property type="molecule type" value="Genomic_DNA"/>
</dbReference>
<feature type="chain" id="PRO_5019459563" description="Lipoprotein" evidence="1">
    <location>
        <begin position="18"/>
        <end position="263"/>
    </location>
</feature>
<sequence>MKVIFACTLFFSLLFSAACERVVTPDEYFAIAKRVAAKIQREADERIRREAAGEPDITYSPEQLRNAEGDVAALADNLKRASDGGHTLATYFLANLQDNPMFSERTRKETCGLYQKAMDQGLLAAAIGYYHLCDKAYERFELHNADHLKLLQSLEQMLRKPDVHSDAYPLAAKHSLCFLDDAEPLPQQGRMAAIRARAVALVLTEEQYRAEANYILALTRVNANDRPDRQNIVYLDEAEALGCNDFHGLGAMMRNAVNASSKQ</sequence>
<gene>
    <name evidence="2" type="ORF">BK665_06735</name>
</gene>
<keyword evidence="1" id="KW-0732">Signal</keyword>
<comment type="caution">
    <text evidence="2">The sequence shown here is derived from an EMBL/GenBank/DDBJ whole genome shotgun (WGS) entry which is preliminary data.</text>
</comment>
<evidence type="ECO:0008006" key="4">
    <source>
        <dbReference type="Google" id="ProtNLM"/>
    </source>
</evidence>
<dbReference type="Proteomes" id="UP000283627">
    <property type="component" value="Unassembled WGS sequence"/>
</dbReference>
<protein>
    <recommendedName>
        <fullName evidence="4">Lipoprotein</fullName>
    </recommendedName>
</protein>
<dbReference type="RefSeq" id="WP_123404173.1">
    <property type="nucleotide sequence ID" value="NZ_MOBP01000004.1"/>
</dbReference>
<organism evidence="2 3">
    <name type="scientific">Pseudomonas frederiksbergensis</name>
    <dbReference type="NCBI Taxonomy" id="104087"/>
    <lineage>
        <taxon>Bacteria</taxon>
        <taxon>Pseudomonadati</taxon>
        <taxon>Pseudomonadota</taxon>
        <taxon>Gammaproteobacteria</taxon>
        <taxon>Pseudomonadales</taxon>
        <taxon>Pseudomonadaceae</taxon>
        <taxon>Pseudomonas</taxon>
    </lineage>
</organism>
<accession>A0A423KPW6</accession>
<name>A0A423KPW6_9PSED</name>
<feature type="signal peptide" evidence="1">
    <location>
        <begin position="1"/>
        <end position="17"/>
    </location>
</feature>
<dbReference type="PROSITE" id="PS51257">
    <property type="entry name" value="PROKAR_LIPOPROTEIN"/>
    <property type="match status" value="1"/>
</dbReference>
<evidence type="ECO:0000313" key="2">
    <source>
        <dbReference type="EMBL" id="RON56601.1"/>
    </source>
</evidence>
<evidence type="ECO:0000256" key="1">
    <source>
        <dbReference type="SAM" id="SignalP"/>
    </source>
</evidence>
<evidence type="ECO:0000313" key="3">
    <source>
        <dbReference type="Proteomes" id="UP000283627"/>
    </source>
</evidence>